<dbReference type="EC" id="3.4.16.-" evidence="10"/>
<dbReference type="InterPro" id="IPR001563">
    <property type="entry name" value="Peptidase_S10"/>
</dbReference>
<dbReference type="GO" id="GO:0004185">
    <property type="term" value="F:serine-type carboxypeptidase activity"/>
    <property type="evidence" value="ECO:0007669"/>
    <property type="project" value="UniProtKB-UniRule"/>
</dbReference>
<comment type="function">
    <text evidence="9">May be involved in vascular wall and kidney homeostasis.</text>
</comment>
<dbReference type="Pfam" id="PF00450">
    <property type="entry name" value="Peptidase_S10"/>
    <property type="match status" value="1"/>
</dbReference>
<dbReference type="InterPro" id="IPR029058">
    <property type="entry name" value="AB_hydrolase_fold"/>
</dbReference>
<dbReference type="Gene3D" id="3.40.50.1820">
    <property type="entry name" value="alpha/beta hydrolase"/>
    <property type="match status" value="1"/>
</dbReference>
<dbReference type="GO" id="GO:0006508">
    <property type="term" value="P:proteolysis"/>
    <property type="evidence" value="ECO:0007669"/>
    <property type="project" value="UniProtKB-KW"/>
</dbReference>
<proteinExistence type="evidence at transcript level"/>
<keyword evidence="4 10" id="KW-0121">Carboxypeptidase</keyword>
<evidence type="ECO:0000256" key="3">
    <source>
        <dbReference type="ARBA" id="ARBA00022525"/>
    </source>
</evidence>
<evidence type="ECO:0000313" key="11">
    <source>
        <dbReference type="EMBL" id="AYV99579.1"/>
    </source>
</evidence>
<dbReference type="PRINTS" id="PR00724">
    <property type="entry name" value="CRBOXYPTASEC"/>
</dbReference>
<dbReference type="PANTHER" id="PTHR11802">
    <property type="entry name" value="SERINE PROTEASE FAMILY S10 SERINE CARBOXYPEPTIDASE"/>
    <property type="match status" value="1"/>
</dbReference>
<dbReference type="PROSITE" id="PS00131">
    <property type="entry name" value="CARBOXYPEPT_SER_SER"/>
    <property type="match status" value="1"/>
</dbReference>
<keyword evidence="7 10" id="KW-0378">Hydrolase</keyword>
<dbReference type="AlphaFoldDB" id="A0A3G5BIH1"/>
<evidence type="ECO:0000256" key="6">
    <source>
        <dbReference type="ARBA" id="ARBA00022729"/>
    </source>
</evidence>
<keyword evidence="5 10" id="KW-0645">Protease</keyword>
<evidence type="ECO:0000256" key="5">
    <source>
        <dbReference type="ARBA" id="ARBA00022670"/>
    </source>
</evidence>
<evidence type="ECO:0000256" key="1">
    <source>
        <dbReference type="ARBA" id="ARBA00004613"/>
    </source>
</evidence>
<evidence type="ECO:0000256" key="10">
    <source>
        <dbReference type="RuleBase" id="RU361156"/>
    </source>
</evidence>
<dbReference type="FunFam" id="3.40.50.1820:FF:000075">
    <property type="entry name" value="Carboxypeptidase"/>
    <property type="match status" value="1"/>
</dbReference>
<dbReference type="SUPFAM" id="SSF53474">
    <property type="entry name" value="alpha/beta-Hydrolases"/>
    <property type="match status" value="1"/>
</dbReference>
<feature type="signal peptide" evidence="10">
    <location>
        <begin position="1"/>
        <end position="21"/>
    </location>
</feature>
<evidence type="ECO:0000256" key="4">
    <source>
        <dbReference type="ARBA" id="ARBA00022645"/>
    </source>
</evidence>
<keyword evidence="8" id="KW-0325">Glycoprotein</keyword>
<reference evidence="11" key="1">
    <citation type="journal article" date="2018" name="Toxins">
        <title>Buzz kill: function and proteomic composition of venom from the giant assassin fly Dolopus genitalis (Diptera: Asilidae).</title>
        <authorList>
            <person name="Walker A.A."/>
            <person name="Dobson J."/>
            <person name="Jin J."/>
            <person name="Robinson S.D."/>
            <person name="Herzig V."/>
            <person name="Vetter I."/>
            <person name="King G.F."/>
            <person name="Fry B.G."/>
        </authorList>
    </citation>
    <scope>NUCLEOTIDE SEQUENCE</scope>
    <source>
        <strain evidence="11">Dg58</strain>
        <tissue evidence="11">Venom/thoracic glands</tissue>
    </source>
</reference>
<sequence length="443" mass="50142">MSPFNLVSLCVLLSTSFLVEGKKGFGPGEQDWGHITVRDGAHLFYWLYYTTAQVSNYTERPLAIWLQGGPGGSSTGYGNFEELGPLTLELTYRNHTWVKDMNVIFLDNPVGTGFSYVDNKKYLTTDNKMIALDFVEFLKQFYRKHPEFRKTPLHIFSESYGGKMAAEIALELYKAIKAKKIDCNFQSVALGDAWVSPMDSVYSWAPLLLQMGIIDHPGHDEIMAAAKRVEVALKNGKFVEATNLWGITQRVLLSNSAGVDFYNILKKTPAYFLKMNSLVKNLDVAMYDTLVHFDRPISRRQTLDQLMKGAVSKTLNIPRHVTWGSQSNVVFSTLSGDFMKPVVHIVEELLNKTDINVNVFSGHLDLICATPGTINWVDRLRWHSWQQYYNAPRRTISVNGVLEGYFKQGGRFAMYWVNRAGHMVPNDNPAAMSFILKKTTNFG</sequence>
<keyword evidence="3" id="KW-0964">Secreted</keyword>
<comment type="similarity">
    <text evidence="2 10">Belongs to the peptidase S10 family.</text>
</comment>
<keyword evidence="6 10" id="KW-0732">Signal</keyword>
<comment type="subcellular location">
    <subcellularLocation>
        <location evidence="1">Secreted</location>
    </subcellularLocation>
</comment>
<evidence type="ECO:0000256" key="7">
    <source>
        <dbReference type="ARBA" id="ARBA00022801"/>
    </source>
</evidence>
<dbReference type="PANTHER" id="PTHR11802:SF3">
    <property type="entry name" value="RETINOID-INDUCIBLE SERINE CARBOXYPEPTIDASE"/>
    <property type="match status" value="1"/>
</dbReference>
<organism evidence="11">
    <name type="scientific">Dolopus genitalis</name>
    <name type="common">Giant Australian assassin fly</name>
    <name type="synonym">Asilus genitalis</name>
    <dbReference type="NCBI Taxonomy" id="2488630"/>
    <lineage>
        <taxon>Eukaryota</taxon>
        <taxon>Metazoa</taxon>
        <taxon>Ecdysozoa</taxon>
        <taxon>Arthropoda</taxon>
        <taxon>Hexapoda</taxon>
        <taxon>Insecta</taxon>
        <taxon>Pterygota</taxon>
        <taxon>Neoptera</taxon>
        <taxon>Endopterygota</taxon>
        <taxon>Diptera</taxon>
        <taxon>Brachycera</taxon>
        <taxon>Muscomorpha</taxon>
        <taxon>Asiloidea</taxon>
        <taxon>Asilidae</taxon>
        <taxon>Asilinae</taxon>
        <taxon>Dolopus</taxon>
    </lineage>
</organism>
<dbReference type="EMBL" id="MK075176">
    <property type="protein sequence ID" value="AYV99579.1"/>
    <property type="molecule type" value="mRNA"/>
</dbReference>
<evidence type="ECO:0000256" key="9">
    <source>
        <dbReference type="ARBA" id="ARBA00055847"/>
    </source>
</evidence>
<evidence type="ECO:0000256" key="8">
    <source>
        <dbReference type="ARBA" id="ARBA00023180"/>
    </source>
</evidence>
<name>A0A3G5BIH1_DOLGE</name>
<evidence type="ECO:0000256" key="2">
    <source>
        <dbReference type="ARBA" id="ARBA00009431"/>
    </source>
</evidence>
<dbReference type="InterPro" id="IPR018202">
    <property type="entry name" value="Ser_caboxypep_ser_AS"/>
</dbReference>
<accession>A0A3G5BIH1</accession>
<feature type="chain" id="PRO_5017853154" description="Carboxypeptidase" evidence="10">
    <location>
        <begin position="22"/>
        <end position="443"/>
    </location>
</feature>
<dbReference type="GO" id="GO:0005576">
    <property type="term" value="C:extracellular region"/>
    <property type="evidence" value="ECO:0007669"/>
    <property type="project" value="UniProtKB-SubCell"/>
</dbReference>
<protein>
    <recommendedName>
        <fullName evidence="10">Carboxypeptidase</fullName>
        <ecNumber evidence="10">3.4.16.-</ecNumber>
    </recommendedName>
</protein>